<proteinExistence type="predicted"/>
<protein>
    <submittedName>
        <fullName evidence="1">Uncharacterized protein</fullName>
    </submittedName>
</protein>
<dbReference type="OrthoDB" id="6315327at2759"/>
<evidence type="ECO:0000313" key="1">
    <source>
        <dbReference type="EMBL" id="KAA0195034.1"/>
    </source>
</evidence>
<name>A0A8E0S135_9TREM</name>
<comment type="caution">
    <text evidence="1">The sequence shown here is derived from an EMBL/GenBank/DDBJ whole genome shotgun (WGS) entry which is preliminary data.</text>
</comment>
<evidence type="ECO:0000313" key="2">
    <source>
        <dbReference type="Proteomes" id="UP000728185"/>
    </source>
</evidence>
<reference evidence="1" key="1">
    <citation type="submission" date="2019-05" db="EMBL/GenBank/DDBJ databases">
        <title>Annotation for the trematode Fasciolopsis buski.</title>
        <authorList>
            <person name="Choi Y.-J."/>
        </authorList>
    </citation>
    <scope>NUCLEOTIDE SEQUENCE</scope>
    <source>
        <strain evidence="1">HT</strain>
        <tissue evidence="1">Whole worm</tissue>
    </source>
</reference>
<keyword evidence="2" id="KW-1185">Reference proteome</keyword>
<dbReference type="AlphaFoldDB" id="A0A8E0S135"/>
<organism evidence="1 2">
    <name type="scientific">Fasciolopsis buskii</name>
    <dbReference type="NCBI Taxonomy" id="27845"/>
    <lineage>
        <taxon>Eukaryota</taxon>
        <taxon>Metazoa</taxon>
        <taxon>Spiralia</taxon>
        <taxon>Lophotrochozoa</taxon>
        <taxon>Platyhelminthes</taxon>
        <taxon>Trematoda</taxon>
        <taxon>Digenea</taxon>
        <taxon>Plagiorchiida</taxon>
        <taxon>Echinostomata</taxon>
        <taxon>Echinostomatoidea</taxon>
        <taxon>Fasciolidae</taxon>
        <taxon>Fasciolopsis</taxon>
    </lineage>
</organism>
<dbReference type="Proteomes" id="UP000728185">
    <property type="component" value="Unassembled WGS sequence"/>
</dbReference>
<dbReference type="EMBL" id="LUCM01003973">
    <property type="protein sequence ID" value="KAA0195034.1"/>
    <property type="molecule type" value="Genomic_DNA"/>
</dbReference>
<accession>A0A8E0S135</accession>
<gene>
    <name evidence="1" type="ORF">FBUS_10702</name>
</gene>
<sequence length="351" mass="39676">MTNGSVVGLTATGLLDGESKSTVIEMIVERKAEEENVALDRPMQANCSDVYPGDVVHLNAFITHSEKSNRECDSMVLILHNGPWVNHVTVLVNGNETNSNVTGDLRLKVIRTKGLLFGGNLTLTSDVYFANKIDLHQGVKLRLISFTLEIMCKLGSRLRGNDHVYAITTTNVVLHTARANLTTSQITIIPFQIDAYQNLIVPMPVKAKDCRVTTWRTDYQPQVKHRELTESLKLGESPKMPYITLSMGRMCRFYYLRLNLTTTDESSFKVHVSMTRDGRSFTPVDQVPFALHYNHTYSCVFNRPILASGLLIIPLDPVIKHRIATDAVHLFGNWHEQDSHRYGEYEIWECN</sequence>